<evidence type="ECO:0000313" key="1">
    <source>
        <dbReference type="EMBL" id="KAG0446220.1"/>
    </source>
</evidence>
<evidence type="ECO:0000313" key="4">
    <source>
        <dbReference type="Proteomes" id="UP000639772"/>
    </source>
</evidence>
<organism evidence="2 4">
    <name type="scientific">Vanilla planifolia</name>
    <name type="common">Vanilla</name>
    <dbReference type="NCBI Taxonomy" id="51239"/>
    <lineage>
        <taxon>Eukaryota</taxon>
        <taxon>Viridiplantae</taxon>
        <taxon>Streptophyta</taxon>
        <taxon>Embryophyta</taxon>
        <taxon>Tracheophyta</taxon>
        <taxon>Spermatophyta</taxon>
        <taxon>Magnoliopsida</taxon>
        <taxon>Liliopsida</taxon>
        <taxon>Asparagales</taxon>
        <taxon>Orchidaceae</taxon>
        <taxon>Vanilloideae</taxon>
        <taxon>Vanilleae</taxon>
        <taxon>Vanilla</taxon>
    </lineage>
</organism>
<keyword evidence="3" id="KW-1185">Reference proteome</keyword>
<dbReference type="Proteomes" id="UP000639772">
    <property type="component" value="Unassembled WGS sequence"/>
</dbReference>
<gene>
    <name evidence="1" type="ORF">HPP92_028929</name>
    <name evidence="2" type="ORF">HPP92_028939</name>
</gene>
<evidence type="ECO:0000313" key="2">
    <source>
        <dbReference type="EMBL" id="KAG0446236.1"/>
    </source>
</evidence>
<comment type="caution">
    <text evidence="2">The sequence shown here is derived from an EMBL/GenBank/DDBJ whole genome shotgun (WGS) entry which is preliminary data.</text>
</comment>
<reference evidence="3 4" key="1">
    <citation type="journal article" date="2020" name="Nat. Food">
        <title>A phased Vanilla planifolia genome enables genetic improvement of flavour and production.</title>
        <authorList>
            <person name="Hasing T."/>
            <person name="Tang H."/>
            <person name="Brym M."/>
            <person name="Khazi F."/>
            <person name="Huang T."/>
            <person name="Chambers A.H."/>
        </authorList>
    </citation>
    <scope>NUCLEOTIDE SEQUENCE [LARGE SCALE GENOMIC DNA]</scope>
    <source>
        <tissue evidence="2">Leaf</tissue>
    </source>
</reference>
<protein>
    <submittedName>
        <fullName evidence="2">Uncharacterized protein</fullName>
    </submittedName>
</protein>
<evidence type="ECO:0000313" key="3">
    <source>
        <dbReference type="Proteomes" id="UP000636800"/>
    </source>
</evidence>
<sequence length="98" mass="10826">MEVRFQESRSLDGADLGRLLDKLAKDKIFLCSRHAEDLAAAETTPEASLLQCMQLLTYNRRSPEIYTQDERQAVSDSVLMVVVAAETGGHCTSLKPQG</sequence>
<name>A0A835P659_VANPL</name>
<dbReference type="EMBL" id="JADCNM010000601">
    <property type="protein sequence ID" value="KAG0446236.1"/>
    <property type="molecule type" value="Genomic_DNA"/>
</dbReference>
<dbReference type="Proteomes" id="UP000636800">
    <property type="component" value="Unassembled WGS sequence"/>
</dbReference>
<dbReference type="EMBL" id="JADCNL010000600">
    <property type="protein sequence ID" value="KAG0446220.1"/>
    <property type="molecule type" value="Genomic_DNA"/>
</dbReference>
<dbReference type="AlphaFoldDB" id="A0A835P659"/>
<accession>A0A835P659</accession>
<proteinExistence type="predicted"/>